<sequence length="789" mass="83135">MQIAAAAEPGARQTLLLGGRGSFLEVSHKEAVLPVTMKRLPQRRNAGFGGLSASVAVLAAISAVASAYLVLRCAKYMANASKNTEALRFLADAHGKTNKEPREPCSAPEEEPPASAAAAGAAAAAGEEEEEESLVKQELLERVFLHAVELNRLVDISEPVVRQLKPNMGAQCISVFLRLALVELSAMFALLDENERYHVNREVRRLYSQIWTLRNSIGTMGISTSRYRHIKCLHVFLGRLKEVKPVTAALGERQRLLMIKQLLQLQEMALEQLNTGLFWLSVCVKDPTKAHDNARAAAATAHGCAVAAEGSATAADARVVAVVKSMEVTVSRRRAQVLGDPLLSGWLRELHTENIHYGLIVREAILRLTRPNNQSHRERVKALQDTPLAQGDEPWKSTDLNVIKAQESAAASTVGGLLIPGDHASPGGERLASLSPRRSKVSSQDARRGNGTAGATPVSLPPSTSTAAVAAAAEGGQETFRRPSCHMEEPLLGVSSALSQVSAPAAAGRSQIATVSAALRRAGLPYVSTNPLEATWVSMASGVTSVGKSSNSHLSPEEIPRASQGSFRAAASAASAFSPEAFALSTANAGTQRVAPAVSSGAFWPSLVTYGKLPVDPHTWPPVSASSPAGSKSSPGASGPRFGGPLLPHERPHTAPGPSTSSFGAAKAPLSQTRGTYGSALQGAAQFASASSGASASQRLPASTLRSVESHSSSETKPPGIPVDIYGTPLDFRLWGLGEAAPYRPVAGVWPNEEPDEPSQEAIDAGFEQLARLFSGAPEQHPGETMHPR</sequence>
<feature type="region of interest" description="Disordered" evidence="1">
    <location>
        <begin position="416"/>
        <end position="463"/>
    </location>
</feature>
<evidence type="ECO:0000313" key="4">
    <source>
        <dbReference type="Proteomes" id="UP000018050"/>
    </source>
</evidence>
<reference evidence="3" key="1">
    <citation type="submission" date="2013-10" db="EMBL/GenBank/DDBJ databases">
        <title>Genomic analysis of the causative agents of coccidiosis in chickens.</title>
        <authorList>
            <person name="Reid A.J."/>
            <person name="Blake D."/>
            <person name="Billington K."/>
            <person name="Browne H."/>
            <person name="Dunn M."/>
            <person name="Hung S."/>
            <person name="Kawahara F."/>
            <person name="Miranda-Saavedra D."/>
            <person name="Mourier T."/>
            <person name="Nagra H."/>
            <person name="Otto T.D."/>
            <person name="Rawlings N."/>
            <person name="Sanchez A."/>
            <person name="Sanders M."/>
            <person name="Subramaniam C."/>
            <person name="Tay Y."/>
            <person name="Dear P."/>
            <person name="Doerig C."/>
            <person name="Gruber A."/>
            <person name="Parkinson J."/>
            <person name="Shirley M."/>
            <person name="Wan K.L."/>
            <person name="Berriman M."/>
            <person name="Tomley F."/>
            <person name="Pain A."/>
        </authorList>
    </citation>
    <scope>NUCLEOTIDE SEQUENCE</scope>
    <source>
        <strain evidence="3">Houghton</strain>
    </source>
</reference>
<feature type="compositionally biased region" description="Low complexity" evidence="1">
    <location>
        <begin position="621"/>
        <end position="640"/>
    </location>
</feature>
<evidence type="ECO:0000256" key="1">
    <source>
        <dbReference type="SAM" id="MobiDB-lite"/>
    </source>
</evidence>
<protein>
    <submittedName>
        <fullName evidence="3">Uncharacterized protein</fullName>
    </submittedName>
</protein>
<keyword evidence="2" id="KW-0472">Membrane</keyword>
<name>U6GH19_EIMAC</name>
<dbReference type="Proteomes" id="UP000018050">
    <property type="component" value="Unassembled WGS sequence"/>
</dbReference>
<dbReference type="OrthoDB" id="348621at2759"/>
<feature type="transmembrane region" description="Helical" evidence="2">
    <location>
        <begin position="46"/>
        <end position="71"/>
    </location>
</feature>
<proteinExistence type="predicted"/>
<dbReference type="VEuPathDB" id="ToxoDB:EAH_00035200"/>
<feature type="region of interest" description="Disordered" evidence="1">
    <location>
        <begin position="692"/>
        <end position="722"/>
    </location>
</feature>
<keyword evidence="2" id="KW-1133">Transmembrane helix</keyword>
<accession>U6GH19</accession>
<gene>
    <name evidence="3" type="ORF">EAH_00035200</name>
</gene>
<feature type="region of interest" description="Disordered" evidence="1">
    <location>
        <begin position="621"/>
        <end position="666"/>
    </location>
</feature>
<evidence type="ECO:0000256" key="2">
    <source>
        <dbReference type="SAM" id="Phobius"/>
    </source>
</evidence>
<keyword evidence="4" id="KW-1185">Reference proteome</keyword>
<organism evidence="3 4">
    <name type="scientific">Eimeria acervulina</name>
    <name type="common">Coccidian parasite</name>
    <dbReference type="NCBI Taxonomy" id="5801"/>
    <lineage>
        <taxon>Eukaryota</taxon>
        <taxon>Sar</taxon>
        <taxon>Alveolata</taxon>
        <taxon>Apicomplexa</taxon>
        <taxon>Conoidasida</taxon>
        <taxon>Coccidia</taxon>
        <taxon>Eucoccidiorida</taxon>
        <taxon>Eimeriorina</taxon>
        <taxon>Eimeriidae</taxon>
        <taxon>Eimeria</taxon>
    </lineage>
</organism>
<evidence type="ECO:0000313" key="3">
    <source>
        <dbReference type="EMBL" id="CDI78563.1"/>
    </source>
</evidence>
<feature type="region of interest" description="Disordered" evidence="1">
    <location>
        <begin position="94"/>
        <end position="123"/>
    </location>
</feature>
<feature type="compositionally biased region" description="Low complexity" evidence="1">
    <location>
        <begin position="113"/>
        <end position="123"/>
    </location>
</feature>
<keyword evidence="2" id="KW-0812">Transmembrane</keyword>
<feature type="region of interest" description="Disordered" evidence="1">
    <location>
        <begin position="373"/>
        <end position="395"/>
    </location>
</feature>
<dbReference type="GeneID" id="25271590"/>
<dbReference type="RefSeq" id="XP_013251223.1">
    <property type="nucleotide sequence ID" value="XM_013395769.1"/>
</dbReference>
<reference evidence="3" key="2">
    <citation type="submission" date="2013-10" db="EMBL/GenBank/DDBJ databases">
        <authorList>
            <person name="Aslett M."/>
        </authorList>
    </citation>
    <scope>NUCLEOTIDE SEQUENCE</scope>
    <source>
        <strain evidence="3">Houghton</strain>
    </source>
</reference>
<dbReference type="EMBL" id="HG670888">
    <property type="protein sequence ID" value="CDI78563.1"/>
    <property type="molecule type" value="Genomic_DNA"/>
</dbReference>
<dbReference type="AlphaFoldDB" id="U6GH19"/>
<feature type="compositionally biased region" description="Basic and acidic residues" evidence="1">
    <location>
        <begin position="94"/>
        <end position="103"/>
    </location>
</feature>
<dbReference type="OMA" id="EGRERNC"/>